<comment type="caution">
    <text evidence="2">The sequence shown here is derived from an EMBL/GenBank/DDBJ whole genome shotgun (WGS) entry which is preliminary data.</text>
</comment>
<feature type="transmembrane region" description="Helical" evidence="1">
    <location>
        <begin position="70"/>
        <end position="87"/>
    </location>
</feature>
<keyword evidence="1" id="KW-0812">Transmembrane</keyword>
<dbReference type="Pfam" id="PF13630">
    <property type="entry name" value="SdpI"/>
    <property type="match status" value="1"/>
</dbReference>
<dbReference type="Proteomes" id="UP000550714">
    <property type="component" value="Unassembled WGS sequence"/>
</dbReference>
<evidence type="ECO:0000313" key="3">
    <source>
        <dbReference type="Proteomes" id="UP000550714"/>
    </source>
</evidence>
<name>A0A839RZX7_9PSEU</name>
<feature type="transmembrane region" description="Helical" evidence="1">
    <location>
        <begin position="6"/>
        <end position="22"/>
    </location>
</feature>
<dbReference type="InterPro" id="IPR025962">
    <property type="entry name" value="SdpI/YhfL"/>
</dbReference>
<gene>
    <name evidence="2" type="ORF">FHS23_001365</name>
</gene>
<evidence type="ECO:0008006" key="4">
    <source>
        <dbReference type="Google" id="ProtNLM"/>
    </source>
</evidence>
<reference evidence="2 3" key="1">
    <citation type="submission" date="2020-08" db="EMBL/GenBank/DDBJ databases">
        <title>Genomic Encyclopedia of Type Strains, Phase III (KMG-III): the genomes of soil and plant-associated and newly described type strains.</title>
        <authorList>
            <person name="Whitman W."/>
        </authorList>
    </citation>
    <scope>NUCLEOTIDE SEQUENCE [LARGE SCALE GENOMIC DNA]</scope>
    <source>
        <strain evidence="2 3">CECT 8577</strain>
    </source>
</reference>
<keyword evidence="3" id="KW-1185">Reference proteome</keyword>
<evidence type="ECO:0000313" key="2">
    <source>
        <dbReference type="EMBL" id="MBB3050370.1"/>
    </source>
</evidence>
<proteinExistence type="predicted"/>
<evidence type="ECO:0000256" key="1">
    <source>
        <dbReference type="SAM" id="Phobius"/>
    </source>
</evidence>
<dbReference type="RefSeq" id="WP_183649439.1">
    <property type="nucleotide sequence ID" value="NZ_JACHWU010000001.1"/>
</dbReference>
<keyword evidence="1" id="KW-1133">Transmembrane helix</keyword>
<keyword evidence="1" id="KW-0472">Membrane</keyword>
<dbReference type="EMBL" id="JACHWU010000001">
    <property type="protein sequence ID" value="MBB3050370.1"/>
    <property type="molecule type" value="Genomic_DNA"/>
</dbReference>
<protein>
    <recommendedName>
        <fullName evidence="4">SdpI/YhfL family protein</fullName>
    </recommendedName>
</protein>
<sequence length="140" mass="13980">MEALPAVVVLILSVLGCGVAIYKSTDAAASGELPNNGSVGIRTRATRESLEAWRAGHEAALPAARKALQVGYLGAGFGVLGLVVLLATDLPILLGIIAPGVCQLVQLGYCGYAVSFANRAARAVTASAADAGTDSATGDA</sequence>
<organism evidence="2 3">
    <name type="scientific">Prauserella isguenensis</name>
    <dbReference type="NCBI Taxonomy" id="1470180"/>
    <lineage>
        <taxon>Bacteria</taxon>
        <taxon>Bacillati</taxon>
        <taxon>Actinomycetota</taxon>
        <taxon>Actinomycetes</taxon>
        <taxon>Pseudonocardiales</taxon>
        <taxon>Pseudonocardiaceae</taxon>
        <taxon>Prauserella</taxon>
    </lineage>
</organism>
<feature type="transmembrane region" description="Helical" evidence="1">
    <location>
        <begin position="93"/>
        <end position="114"/>
    </location>
</feature>
<dbReference type="AlphaFoldDB" id="A0A839RZX7"/>
<accession>A0A839RZX7</accession>